<dbReference type="PANTHER" id="PTHR11439:SF463">
    <property type="entry name" value="REVERSE TRANSCRIPTASE TY1_COPIA-TYPE DOMAIN-CONTAINING PROTEIN"/>
    <property type="match status" value="1"/>
</dbReference>
<keyword evidence="3" id="KW-1185">Reference proteome</keyword>
<reference evidence="2" key="1">
    <citation type="journal article" date="2022" name="Int. J. Mol. Sci.">
        <title>Draft Genome of Tanacetum Coccineum: Genomic Comparison of Closely Related Tanacetum-Family Plants.</title>
        <authorList>
            <person name="Yamashiro T."/>
            <person name="Shiraishi A."/>
            <person name="Nakayama K."/>
            <person name="Satake H."/>
        </authorList>
    </citation>
    <scope>NUCLEOTIDE SEQUENCE</scope>
</reference>
<evidence type="ECO:0000313" key="3">
    <source>
        <dbReference type="Proteomes" id="UP001151760"/>
    </source>
</evidence>
<accession>A0ABQ5B814</accession>
<dbReference type="PANTHER" id="PTHR11439">
    <property type="entry name" value="GAG-POL-RELATED RETROTRANSPOSON"/>
    <property type="match status" value="1"/>
</dbReference>
<evidence type="ECO:0008006" key="4">
    <source>
        <dbReference type="Google" id="ProtNLM"/>
    </source>
</evidence>
<proteinExistence type="predicted"/>
<comment type="caution">
    <text evidence="2">The sequence shown here is derived from an EMBL/GenBank/DDBJ whole genome shotgun (WGS) entry which is preliminary data.</text>
</comment>
<protein>
    <recommendedName>
        <fullName evidence="4">Reverse transcriptase Ty1/copia-type domain-containing protein</fullName>
    </recommendedName>
</protein>
<dbReference type="EMBL" id="BQNB010012975">
    <property type="protein sequence ID" value="GJT10277.1"/>
    <property type="molecule type" value="Genomic_DNA"/>
</dbReference>
<evidence type="ECO:0000313" key="2">
    <source>
        <dbReference type="EMBL" id="GJT10277.1"/>
    </source>
</evidence>
<name>A0ABQ5B814_9ASTR</name>
<feature type="region of interest" description="Disordered" evidence="1">
    <location>
        <begin position="45"/>
        <end position="74"/>
    </location>
</feature>
<feature type="compositionally biased region" description="Polar residues" evidence="1">
    <location>
        <begin position="45"/>
        <end position="61"/>
    </location>
</feature>
<evidence type="ECO:0000256" key="1">
    <source>
        <dbReference type="SAM" id="MobiDB-lite"/>
    </source>
</evidence>
<organism evidence="2 3">
    <name type="scientific">Tanacetum coccineum</name>
    <dbReference type="NCBI Taxonomy" id="301880"/>
    <lineage>
        <taxon>Eukaryota</taxon>
        <taxon>Viridiplantae</taxon>
        <taxon>Streptophyta</taxon>
        <taxon>Embryophyta</taxon>
        <taxon>Tracheophyta</taxon>
        <taxon>Spermatophyta</taxon>
        <taxon>Magnoliopsida</taxon>
        <taxon>eudicotyledons</taxon>
        <taxon>Gunneridae</taxon>
        <taxon>Pentapetalae</taxon>
        <taxon>asterids</taxon>
        <taxon>campanulids</taxon>
        <taxon>Asterales</taxon>
        <taxon>Asteraceae</taxon>
        <taxon>Asteroideae</taxon>
        <taxon>Anthemideae</taxon>
        <taxon>Anthemidinae</taxon>
        <taxon>Tanacetum</taxon>
    </lineage>
</organism>
<dbReference type="Proteomes" id="UP001151760">
    <property type="component" value="Unassembled WGS sequence"/>
</dbReference>
<gene>
    <name evidence="2" type="ORF">Tco_0857319</name>
</gene>
<sequence>MFDEYFNPPSYAVTLVQEAVAPRATVLANSLVSTSIDQDALSLSIPSTQEQEHSPTISQGFEESPKTPIFHDDPLHESLHEDLTSQGSSSNVRQTHTPFEHLSKWTKDHLIENVISDPSRSISTRKQLQTDAISGQPIACVQAEKGPLTYLNNTIDGTNSVKLLNLLNILPTVPWILHSSLASLGMTYYEYKFKIQISHSPSDMFINQSKYASEIVKKYGLLTTDFVDTPLVEKSKLDKDLQGKQIDATLYRGMIGSLMYLTSSRPDLIYAFCLCARYQAKPTKKHLLVVK</sequence>
<reference evidence="2" key="2">
    <citation type="submission" date="2022-01" db="EMBL/GenBank/DDBJ databases">
        <authorList>
            <person name="Yamashiro T."/>
            <person name="Shiraishi A."/>
            <person name="Satake H."/>
            <person name="Nakayama K."/>
        </authorList>
    </citation>
    <scope>NUCLEOTIDE SEQUENCE</scope>
</reference>
<feature type="compositionally biased region" description="Basic and acidic residues" evidence="1">
    <location>
        <begin position="63"/>
        <end position="74"/>
    </location>
</feature>